<accession>A0A0E0J838</accession>
<dbReference type="Proteomes" id="UP000006591">
    <property type="component" value="Chromosome 12"/>
</dbReference>
<evidence type="ECO:0000256" key="1">
    <source>
        <dbReference type="SAM" id="MobiDB-lite"/>
    </source>
</evidence>
<dbReference type="Gramene" id="ONIVA12G06030.1">
    <property type="protein sequence ID" value="ONIVA12G06030.1"/>
    <property type="gene ID" value="ONIVA12G06030"/>
</dbReference>
<feature type="compositionally biased region" description="Basic residues" evidence="1">
    <location>
        <begin position="45"/>
        <end position="61"/>
    </location>
</feature>
<evidence type="ECO:0000313" key="2">
    <source>
        <dbReference type="EnsemblPlants" id="ONIVA12G06030.1"/>
    </source>
</evidence>
<feature type="region of interest" description="Disordered" evidence="1">
    <location>
        <begin position="29"/>
        <end position="240"/>
    </location>
</feature>
<proteinExistence type="predicted"/>
<feature type="compositionally biased region" description="Basic and acidic residues" evidence="1">
    <location>
        <begin position="29"/>
        <end position="41"/>
    </location>
</feature>
<feature type="compositionally biased region" description="Basic residues" evidence="1">
    <location>
        <begin position="84"/>
        <end position="95"/>
    </location>
</feature>
<dbReference type="EnsemblPlants" id="ONIVA12G06030.1">
    <property type="protein sequence ID" value="ONIVA12G06030.1"/>
    <property type="gene ID" value="ONIVA12G06030"/>
</dbReference>
<feature type="compositionally biased region" description="Polar residues" evidence="1">
    <location>
        <begin position="62"/>
        <end position="72"/>
    </location>
</feature>
<sequence>MGDGGGCAAMRETAAAVRRMLVTPAAVHDEGAHAVDTRDGSGRAGRWRRPCNKRGIRRRLSRTTTAVRQTRNMGVAEPEDGGSRSRRRVCRRRGRPSWTTVDAEDGGGRAAGAEDSGRTTDDGSRAAGAEDGGRTTDDGSRAAGADDGGRAEDEQDDGGCAADMEGDSGRAAGAEEGGRAVGAEDGGRAVDDWQTRKTSGTTAALAGVGDSGDPDNGRGDEGGRRHAASAGTPSSLAVAGGPTISVCAWSPATKSRYNKLV</sequence>
<dbReference type="AlphaFoldDB" id="A0A0E0J838"/>
<protein>
    <submittedName>
        <fullName evidence="2">Uncharacterized protein</fullName>
    </submittedName>
</protein>
<keyword evidence="3" id="KW-1185">Reference proteome</keyword>
<feature type="compositionally biased region" description="Basic and acidic residues" evidence="1">
    <location>
        <begin position="215"/>
        <end position="224"/>
    </location>
</feature>
<feature type="compositionally biased region" description="Basic and acidic residues" evidence="1">
    <location>
        <begin position="131"/>
        <end position="140"/>
    </location>
</feature>
<reference evidence="2" key="1">
    <citation type="submission" date="2015-04" db="UniProtKB">
        <authorList>
            <consortium name="EnsemblPlants"/>
        </authorList>
    </citation>
    <scope>IDENTIFICATION</scope>
    <source>
        <strain evidence="2">SL10</strain>
    </source>
</reference>
<dbReference type="OMA" id="TISVCAW"/>
<feature type="compositionally biased region" description="Basic and acidic residues" evidence="1">
    <location>
        <begin position="115"/>
        <end position="124"/>
    </location>
</feature>
<name>A0A0E0J838_ORYNI</name>
<reference evidence="2" key="2">
    <citation type="submission" date="2018-04" db="EMBL/GenBank/DDBJ databases">
        <title>OnivRS2 (Oryza nivara Reference Sequence Version 2).</title>
        <authorList>
            <person name="Zhang J."/>
            <person name="Kudrna D."/>
            <person name="Lee S."/>
            <person name="Talag J."/>
            <person name="Rajasekar S."/>
            <person name="Welchert J."/>
            <person name="Hsing Y.-I."/>
            <person name="Wing R.A."/>
        </authorList>
    </citation>
    <scope>NUCLEOTIDE SEQUENCE [LARGE SCALE GENOMIC DNA]</scope>
    <source>
        <strain evidence="2">SL10</strain>
    </source>
</reference>
<organism evidence="2">
    <name type="scientific">Oryza nivara</name>
    <name type="common">Indian wild rice</name>
    <name type="synonym">Oryza sativa f. spontanea</name>
    <dbReference type="NCBI Taxonomy" id="4536"/>
    <lineage>
        <taxon>Eukaryota</taxon>
        <taxon>Viridiplantae</taxon>
        <taxon>Streptophyta</taxon>
        <taxon>Embryophyta</taxon>
        <taxon>Tracheophyta</taxon>
        <taxon>Spermatophyta</taxon>
        <taxon>Magnoliopsida</taxon>
        <taxon>Liliopsida</taxon>
        <taxon>Poales</taxon>
        <taxon>Poaceae</taxon>
        <taxon>BOP clade</taxon>
        <taxon>Oryzoideae</taxon>
        <taxon>Oryzeae</taxon>
        <taxon>Oryzinae</taxon>
        <taxon>Oryza</taxon>
    </lineage>
</organism>
<dbReference type="HOGENOM" id="CLU_1055186_0_0_1"/>
<evidence type="ECO:0000313" key="3">
    <source>
        <dbReference type="Proteomes" id="UP000006591"/>
    </source>
</evidence>
<feature type="compositionally biased region" description="Basic and acidic residues" evidence="1">
    <location>
        <begin position="185"/>
        <end position="195"/>
    </location>
</feature>